<protein>
    <recommendedName>
        <fullName evidence="4">Secreted protein</fullName>
    </recommendedName>
</protein>
<keyword evidence="3" id="KW-1185">Reference proteome</keyword>
<gene>
    <name evidence="2" type="ORF">PCOR1329_LOCUS21695</name>
</gene>
<comment type="caution">
    <text evidence="2">The sequence shown here is derived from an EMBL/GenBank/DDBJ whole genome shotgun (WGS) entry which is preliminary data.</text>
</comment>
<dbReference type="EMBL" id="CAUYUJ010007169">
    <property type="protein sequence ID" value="CAK0819785.1"/>
    <property type="molecule type" value="Genomic_DNA"/>
</dbReference>
<reference evidence="2" key="1">
    <citation type="submission" date="2023-10" db="EMBL/GenBank/DDBJ databases">
        <authorList>
            <person name="Chen Y."/>
            <person name="Shah S."/>
            <person name="Dougan E. K."/>
            <person name="Thang M."/>
            <person name="Chan C."/>
        </authorList>
    </citation>
    <scope>NUCLEOTIDE SEQUENCE [LARGE SCALE GENOMIC DNA]</scope>
</reference>
<sequence length="113" mass="12396">MCSLLVRMLSIVGLLLCAFPMRVRTMSLASGISLMTVRIAHLLACVFFMLLCIMRLIACTVLVVVRAVLPRVSCAGRSVVSWKSGTRWAWASLQGPPDSSRIGACLSTWHMKN</sequence>
<keyword evidence="1" id="KW-1133">Transmembrane helix</keyword>
<accession>A0ABN9RN79</accession>
<keyword evidence="1" id="KW-0472">Membrane</keyword>
<keyword evidence="1" id="KW-0812">Transmembrane</keyword>
<evidence type="ECO:0008006" key="4">
    <source>
        <dbReference type="Google" id="ProtNLM"/>
    </source>
</evidence>
<dbReference type="Proteomes" id="UP001189429">
    <property type="component" value="Unassembled WGS sequence"/>
</dbReference>
<organism evidence="2 3">
    <name type="scientific">Prorocentrum cordatum</name>
    <dbReference type="NCBI Taxonomy" id="2364126"/>
    <lineage>
        <taxon>Eukaryota</taxon>
        <taxon>Sar</taxon>
        <taxon>Alveolata</taxon>
        <taxon>Dinophyceae</taxon>
        <taxon>Prorocentrales</taxon>
        <taxon>Prorocentraceae</taxon>
        <taxon>Prorocentrum</taxon>
    </lineage>
</organism>
<evidence type="ECO:0000313" key="3">
    <source>
        <dbReference type="Proteomes" id="UP001189429"/>
    </source>
</evidence>
<evidence type="ECO:0000256" key="1">
    <source>
        <dbReference type="SAM" id="Phobius"/>
    </source>
</evidence>
<evidence type="ECO:0000313" key="2">
    <source>
        <dbReference type="EMBL" id="CAK0819785.1"/>
    </source>
</evidence>
<feature type="transmembrane region" description="Helical" evidence="1">
    <location>
        <begin position="39"/>
        <end position="69"/>
    </location>
</feature>
<name>A0ABN9RN79_9DINO</name>
<proteinExistence type="predicted"/>